<dbReference type="Proteomes" id="UP000199592">
    <property type="component" value="Unassembled WGS sequence"/>
</dbReference>
<dbReference type="STRING" id="1073328.SAMN05216294_0514"/>
<gene>
    <name evidence="1" type="ORF">SAMN04487892_1778</name>
</gene>
<protein>
    <submittedName>
        <fullName evidence="1">Uncharacterized protein</fullName>
    </submittedName>
</protein>
<dbReference type="OrthoDB" id="1190112at2"/>
<dbReference type="EMBL" id="FNMY01000002">
    <property type="protein sequence ID" value="SDW59909.1"/>
    <property type="molecule type" value="Genomic_DNA"/>
</dbReference>
<name>A0A1H2UWD5_9FLAO</name>
<reference evidence="2" key="1">
    <citation type="submission" date="2016-10" db="EMBL/GenBank/DDBJ databases">
        <authorList>
            <person name="Varghese N."/>
            <person name="Submissions S."/>
        </authorList>
    </citation>
    <scope>NUCLEOTIDE SEQUENCE [LARGE SCALE GENOMIC DNA]</scope>
    <source>
        <strain evidence="2">DSM 25030</strain>
    </source>
</reference>
<sequence>MRKRVLAFMALGLISVNCSKNDDAPKCVSCTSELGNEFEICNIGNDIFKFTEFGVIWTLDKGDLKGQTPQEFVQEACDDDDGCESCISNLENEYEICDNGDGTYLITINGEESHTFSEAELEGYAPDELLYFLCSDAPELKF</sequence>
<organism evidence="1 2">
    <name type="scientific">Flagellimonas zhangzhouensis</name>
    <dbReference type="NCBI Taxonomy" id="1073328"/>
    <lineage>
        <taxon>Bacteria</taxon>
        <taxon>Pseudomonadati</taxon>
        <taxon>Bacteroidota</taxon>
        <taxon>Flavobacteriia</taxon>
        <taxon>Flavobacteriales</taxon>
        <taxon>Flavobacteriaceae</taxon>
        <taxon>Flagellimonas</taxon>
    </lineage>
</organism>
<evidence type="ECO:0000313" key="1">
    <source>
        <dbReference type="EMBL" id="SDW59909.1"/>
    </source>
</evidence>
<dbReference type="AlphaFoldDB" id="A0A1H2UWD5"/>
<keyword evidence="2" id="KW-1185">Reference proteome</keyword>
<accession>A0A1H2UWD5</accession>
<proteinExistence type="predicted"/>
<dbReference type="RefSeq" id="WP_090292310.1">
    <property type="nucleotide sequence ID" value="NZ_FNKI01000001.1"/>
</dbReference>
<evidence type="ECO:0000313" key="2">
    <source>
        <dbReference type="Proteomes" id="UP000199592"/>
    </source>
</evidence>